<name>A0A6N3DKL2_STASI</name>
<dbReference type="Pfam" id="PF00085">
    <property type="entry name" value="Thioredoxin"/>
    <property type="match status" value="1"/>
</dbReference>
<evidence type="ECO:0000259" key="1">
    <source>
        <dbReference type="Pfam" id="PF00085"/>
    </source>
</evidence>
<dbReference type="AlphaFoldDB" id="A0A6N3DKL2"/>
<dbReference type="RefSeq" id="WP_156666848.1">
    <property type="nucleotide sequence ID" value="NZ_CACRUO010000045.1"/>
</dbReference>
<organism evidence="2">
    <name type="scientific">Staphylococcus simulans</name>
    <dbReference type="NCBI Taxonomy" id="1286"/>
    <lineage>
        <taxon>Bacteria</taxon>
        <taxon>Bacillati</taxon>
        <taxon>Bacillota</taxon>
        <taxon>Bacilli</taxon>
        <taxon>Bacillales</taxon>
        <taxon>Staphylococcaceae</taxon>
        <taxon>Staphylococcus</taxon>
    </lineage>
</organism>
<dbReference type="CDD" id="cd02947">
    <property type="entry name" value="TRX_family"/>
    <property type="match status" value="1"/>
</dbReference>
<sequence>METLKQYDDITQRIESENKFLLYAMANGCSVCHADQPRVEKLVNQLEIPAAQIIVNDIPEAAGQLSLFTAPVVILFNNGREFHRQARIIDFDQLERSMEQLKMSY</sequence>
<dbReference type="SUPFAM" id="SSF52833">
    <property type="entry name" value="Thioredoxin-like"/>
    <property type="match status" value="1"/>
</dbReference>
<dbReference type="InterPro" id="IPR036249">
    <property type="entry name" value="Thioredoxin-like_sf"/>
</dbReference>
<dbReference type="EMBL" id="CACRUO010000045">
    <property type="protein sequence ID" value="VYU28715.1"/>
    <property type="molecule type" value="Genomic_DNA"/>
</dbReference>
<dbReference type="InterPro" id="IPR013766">
    <property type="entry name" value="Thioredoxin_domain"/>
</dbReference>
<dbReference type="Gene3D" id="3.40.30.10">
    <property type="entry name" value="Glutaredoxin"/>
    <property type="match status" value="1"/>
</dbReference>
<reference evidence="2" key="1">
    <citation type="submission" date="2019-11" db="EMBL/GenBank/DDBJ databases">
        <authorList>
            <person name="Feng L."/>
        </authorList>
    </citation>
    <scope>NUCLEOTIDE SEQUENCE</scope>
    <source>
        <strain evidence="2">SsimulansLFYP27</strain>
    </source>
</reference>
<gene>
    <name evidence="2" type="ORF">SSLFYP27_00089</name>
</gene>
<accession>A0A6N3DKL2</accession>
<evidence type="ECO:0000313" key="2">
    <source>
        <dbReference type="EMBL" id="VYU28715.1"/>
    </source>
</evidence>
<proteinExistence type="predicted"/>
<protein>
    <recommendedName>
        <fullName evidence="1">Thioredoxin domain-containing protein</fullName>
    </recommendedName>
</protein>
<feature type="domain" description="Thioredoxin" evidence="1">
    <location>
        <begin position="12"/>
        <end position="98"/>
    </location>
</feature>